<feature type="transmembrane region" description="Helical" evidence="1">
    <location>
        <begin position="77"/>
        <end position="98"/>
    </location>
</feature>
<dbReference type="EMBL" id="JAAATY010000007">
    <property type="protein sequence ID" value="NRN65700.1"/>
    <property type="molecule type" value="Genomic_DNA"/>
</dbReference>
<comment type="caution">
    <text evidence="2">The sequence shown here is derived from an EMBL/GenBank/DDBJ whole genome shotgun (WGS) entry which is preliminary data.</text>
</comment>
<feature type="transmembrane region" description="Helical" evidence="1">
    <location>
        <begin position="196"/>
        <end position="213"/>
    </location>
</feature>
<gene>
    <name evidence="2" type="ORF">GC106_29110</name>
</gene>
<keyword evidence="2" id="KW-0863">Zinc-finger</keyword>
<keyword evidence="1" id="KW-1133">Transmembrane helix</keyword>
<keyword evidence="1" id="KW-0472">Membrane</keyword>
<keyword evidence="2" id="KW-0479">Metal-binding</keyword>
<keyword evidence="2" id="KW-0862">Zinc</keyword>
<keyword evidence="1" id="KW-0812">Transmembrane</keyword>
<organism evidence="2 3">
    <name type="scientific">Kibdelosporangium persicum</name>
    <dbReference type="NCBI Taxonomy" id="2698649"/>
    <lineage>
        <taxon>Bacteria</taxon>
        <taxon>Bacillati</taxon>
        <taxon>Actinomycetota</taxon>
        <taxon>Actinomycetes</taxon>
        <taxon>Pseudonocardiales</taxon>
        <taxon>Pseudonocardiaceae</taxon>
        <taxon>Kibdelosporangium</taxon>
    </lineage>
</organism>
<dbReference type="RefSeq" id="WP_217280541.1">
    <property type="nucleotide sequence ID" value="NZ_CBCSGW010000004.1"/>
</dbReference>
<protein>
    <submittedName>
        <fullName evidence="2">Zinc-finger</fullName>
    </submittedName>
</protein>
<name>A0ABX2F4F4_9PSEU</name>
<feature type="transmembrane region" description="Helical" evidence="1">
    <location>
        <begin position="225"/>
        <end position="242"/>
    </location>
</feature>
<evidence type="ECO:0000313" key="3">
    <source>
        <dbReference type="Proteomes" id="UP000763557"/>
    </source>
</evidence>
<evidence type="ECO:0000256" key="1">
    <source>
        <dbReference type="SAM" id="Phobius"/>
    </source>
</evidence>
<keyword evidence="3" id="KW-1185">Reference proteome</keyword>
<proteinExistence type="predicted"/>
<accession>A0ABX2F4F4</accession>
<sequence>MNHVPGDLVRRYAHGDDGIPADQVWALEAHMELCATCRQVLASHTEGITPLLDTVWAGLTPAEAPAKHRRLRVSPLGLPWIGMTIMVAAVATLLDLLAPLDTSLVLLLAPIAPMLGVAASWNKNVDPMHELVAGTPRAGLELVLRRTVSVLVLVIPALVLAGLPGGASPALWLVPSLAFTVGALAFGLLIGVTRAASVLAAVWAVLVVGPGLIRDDLPVVLQPASLPFWALSIAGCVAALALRADAYARLLR</sequence>
<dbReference type="GO" id="GO:0008270">
    <property type="term" value="F:zinc ion binding"/>
    <property type="evidence" value="ECO:0007669"/>
    <property type="project" value="UniProtKB-KW"/>
</dbReference>
<evidence type="ECO:0000313" key="2">
    <source>
        <dbReference type="EMBL" id="NRN65700.1"/>
    </source>
</evidence>
<dbReference type="Proteomes" id="UP000763557">
    <property type="component" value="Unassembled WGS sequence"/>
</dbReference>
<feature type="transmembrane region" description="Helical" evidence="1">
    <location>
        <begin position="143"/>
        <end position="163"/>
    </location>
</feature>
<feature type="transmembrane region" description="Helical" evidence="1">
    <location>
        <begin position="104"/>
        <end position="122"/>
    </location>
</feature>
<reference evidence="2 3" key="1">
    <citation type="submission" date="2020-01" db="EMBL/GenBank/DDBJ databases">
        <title>Kibdelosporangium persica a novel Actinomycetes from a hot desert in Iran.</title>
        <authorList>
            <person name="Safaei N."/>
            <person name="Zaburannyi N."/>
            <person name="Mueller R."/>
            <person name="Wink J."/>
        </authorList>
    </citation>
    <scope>NUCLEOTIDE SEQUENCE [LARGE SCALE GENOMIC DNA]</scope>
    <source>
        <strain evidence="2 3">4NS15</strain>
    </source>
</reference>
<feature type="transmembrane region" description="Helical" evidence="1">
    <location>
        <begin position="169"/>
        <end position="189"/>
    </location>
</feature>